<gene>
    <name evidence="1" type="ORF">RAS_05540</name>
</gene>
<accession>A0A510G9K7</accession>
<protein>
    <submittedName>
        <fullName evidence="1">Uncharacterized protein</fullName>
    </submittedName>
</protein>
<name>A0A510G9K7_9RICK</name>
<dbReference type="RefSeq" id="WP_232049312.1">
    <property type="nucleotide sequence ID" value="NZ_AP019563.1"/>
</dbReference>
<keyword evidence="2" id="KW-1185">Reference proteome</keyword>
<evidence type="ECO:0000313" key="2">
    <source>
        <dbReference type="Proteomes" id="UP000321183"/>
    </source>
</evidence>
<organism evidence="1 2">
    <name type="scientific">Rickettsia asiatica</name>
    <dbReference type="NCBI Taxonomy" id="238800"/>
    <lineage>
        <taxon>Bacteria</taxon>
        <taxon>Pseudomonadati</taxon>
        <taxon>Pseudomonadota</taxon>
        <taxon>Alphaproteobacteria</taxon>
        <taxon>Rickettsiales</taxon>
        <taxon>Rickettsiaceae</taxon>
        <taxon>Rickettsieae</taxon>
        <taxon>Rickettsia</taxon>
        <taxon>spotted fever group</taxon>
    </lineage>
</organism>
<dbReference type="Proteomes" id="UP000321183">
    <property type="component" value="Chromosome"/>
</dbReference>
<reference evidence="1 2" key="1">
    <citation type="submission" date="2019-04" db="EMBL/GenBank/DDBJ databases">
        <title>Draft genome sequence of Rickettsia asiatica Maytaro1284.</title>
        <authorList>
            <person name="Thu M."/>
            <person name="Qiu Y."/>
            <person name="Nakao R."/>
        </authorList>
    </citation>
    <scope>NUCLEOTIDE SEQUENCE [LARGE SCALE GENOMIC DNA]</scope>
    <source>
        <strain evidence="1 2">Maytaro1284</strain>
    </source>
</reference>
<dbReference type="AlphaFoldDB" id="A0A510G9K7"/>
<proteinExistence type="predicted"/>
<dbReference type="EMBL" id="AP019563">
    <property type="protein sequence ID" value="BBJ31445.1"/>
    <property type="molecule type" value="Genomic_DNA"/>
</dbReference>
<sequence>MCAYLSEFYKNGNHLGINNEQLSNLIKIVINIGKFLHHSKLTNSICLKDFGISDYSELKELAIIENGYMNAVQGEWHKIPVPEYLILTNLKTIIKEFNDTLPFEYQLVTDKSVFECKEEINEFTVLGSNKDKHKSIIQKTPRNGRNNKTY</sequence>
<dbReference type="KEGG" id="ras:RAS_05540"/>
<evidence type="ECO:0000313" key="1">
    <source>
        <dbReference type="EMBL" id="BBJ31445.1"/>
    </source>
</evidence>